<name>A0ABS7HJW1_9MICO</name>
<dbReference type="GO" id="GO:0016787">
    <property type="term" value="F:hydrolase activity"/>
    <property type="evidence" value="ECO:0007669"/>
    <property type="project" value="UniProtKB-KW"/>
</dbReference>
<dbReference type="EMBL" id="JAEUAW010000002">
    <property type="protein sequence ID" value="MBW9092715.1"/>
    <property type="molecule type" value="Genomic_DNA"/>
</dbReference>
<dbReference type="InterPro" id="IPR013094">
    <property type="entry name" value="AB_hydrolase_3"/>
</dbReference>
<evidence type="ECO:0000313" key="3">
    <source>
        <dbReference type="EMBL" id="MBW9092715.1"/>
    </source>
</evidence>
<dbReference type="Pfam" id="PF07859">
    <property type="entry name" value="Abhydrolase_3"/>
    <property type="match status" value="1"/>
</dbReference>
<reference evidence="3 4" key="1">
    <citation type="journal article" date="2021" name="MBio">
        <title>Poor Competitiveness of Bradyrhizobium in Pigeon Pea Root Colonization in Indian Soils.</title>
        <authorList>
            <person name="Chalasani D."/>
            <person name="Basu A."/>
            <person name="Pullabhotla S.V.S.R.N."/>
            <person name="Jorrin B."/>
            <person name="Neal A.L."/>
            <person name="Poole P.S."/>
            <person name="Podile A.R."/>
            <person name="Tkacz A."/>
        </authorList>
    </citation>
    <scope>NUCLEOTIDE SEQUENCE [LARGE SCALE GENOMIC DNA]</scope>
    <source>
        <strain evidence="3 4">HU14</strain>
    </source>
</reference>
<evidence type="ECO:0000256" key="1">
    <source>
        <dbReference type="ARBA" id="ARBA00022801"/>
    </source>
</evidence>
<dbReference type="Gene3D" id="3.40.50.1820">
    <property type="entry name" value="alpha/beta hydrolase"/>
    <property type="match status" value="1"/>
</dbReference>
<dbReference type="RefSeq" id="WP_220299450.1">
    <property type="nucleotide sequence ID" value="NZ_JAEUAW010000002.1"/>
</dbReference>
<evidence type="ECO:0000259" key="2">
    <source>
        <dbReference type="Pfam" id="PF07859"/>
    </source>
</evidence>
<dbReference type="PANTHER" id="PTHR48081">
    <property type="entry name" value="AB HYDROLASE SUPERFAMILY PROTEIN C4A8.06C"/>
    <property type="match status" value="1"/>
</dbReference>
<dbReference type="InterPro" id="IPR029058">
    <property type="entry name" value="AB_hydrolase_fold"/>
</dbReference>
<evidence type="ECO:0000313" key="4">
    <source>
        <dbReference type="Proteomes" id="UP001196843"/>
    </source>
</evidence>
<keyword evidence="4" id="KW-1185">Reference proteome</keyword>
<proteinExistence type="predicted"/>
<dbReference type="Proteomes" id="UP001196843">
    <property type="component" value="Unassembled WGS sequence"/>
</dbReference>
<protein>
    <submittedName>
        <fullName evidence="3">Alpha/beta hydrolase</fullName>
    </submittedName>
</protein>
<dbReference type="PANTHER" id="PTHR48081:SF8">
    <property type="entry name" value="ALPHA_BETA HYDROLASE FOLD-3 DOMAIN-CONTAINING PROTEIN-RELATED"/>
    <property type="match status" value="1"/>
</dbReference>
<feature type="domain" description="Alpha/beta hydrolase fold-3" evidence="2">
    <location>
        <begin position="71"/>
        <end position="278"/>
    </location>
</feature>
<sequence length="303" mass="32624">MDITQIDPALREVTRKAPRINLENPVTLWTITSLSRFMPGTKVDGVERRVVRDGAVRVRVYVPAQTSGAGLLWIHGGGLVLGAAAMDDRTCSEVARDTGVIVVSVDYRLAPRHPFPAAIDDSAAAFAWFVTHAAELGVDPGRIAVGGQSAGGGLAAALVQRLVDAQTPPVAQWLFCPMLDDRTAADRSRDDVDHFVWNNRANLVGWRSYLGDRVGGESLPAYAAATRREDLSGLPPTWIYTSDAELFFDEDVAYARALEAAGVPVTLDVVSGAAHGFEAWAPDTEPARALQARARTWLRAQLG</sequence>
<dbReference type="InterPro" id="IPR050300">
    <property type="entry name" value="GDXG_lipolytic_enzyme"/>
</dbReference>
<accession>A0ABS7HJW1</accession>
<gene>
    <name evidence="3" type="ORF">JNB62_03355</name>
</gene>
<dbReference type="SUPFAM" id="SSF53474">
    <property type="entry name" value="alpha/beta-Hydrolases"/>
    <property type="match status" value="1"/>
</dbReference>
<comment type="caution">
    <text evidence="3">The sequence shown here is derived from an EMBL/GenBank/DDBJ whole genome shotgun (WGS) entry which is preliminary data.</text>
</comment>
<organism evidence="3 4">
    <name type="scientific">Microbacterium jejuense</name>
    <dbReference type="NCBI Taxonomy" id="1263637"/>
    <lineage>
        <taxon>Bacteria</taxon>
        <taxon>Bacillati</taxon>
        <taxon>Actinomycetota</taxon>
        <taxon>Actinomycetes</taxon>
        <taxon>Micrococcales</taxon>
        <taxon>Microbacteriaceae</taxon>
        <taxon>Microbacterium</taxon>
    </lineage>
</organism>
<keyword evidence="1 3" id="KW-0378">Hydrolase</keyword>